<keyword evidence="14" id="KW-1185">Reference proteome</keyword>
<dbReference type="CDD" id="cd03892">
    <property type="entry name" value="M20_peptT"/>
    <property type="match status" value="1"/>
</dbReference>
<dbReference type="SUPFAM" id="SSF53187">
    <property type="entry name" value="Zn-dependent exopeptidases"/>
    <property type="match status" value="1"/>
</dbReference>
<dbReference type="Pfam" id="PF07687">
    <property type="entry name" value="M20_dimer"/>
    <property type="match status" value="1"/>
</dbReference>
<dbReference type="GO" id="GO:0005829">
    <property type="term" value="C:cytosol"/>
    <property type="evidence" value="ECO:0007669"/>
    <property type="project" value="TreeGrafter"/>
</dbReference>
<feature type="active site" evidence="9 10">
    <location>
        <position position="82"/>
    </location>
</feature>
<dbReference type="GeneID" id="78411365"/>
<evidence type="ECO:0000259" key="12">
    <source>
        <dbReference type="Pfam" id="PF07687"/>
    </source>
</evidence>
<dbReference type="GO" id="GO:0008270">
    <property type="term" value="F:zinc ion binding"/>
    <property type="evidence" value="ECO:0007669"/>
    <property type="project" value="UniProtKB-UniRule"/>
</dbReference>
<feature type="binding site" evidence="9 11">
    <location>
        <position position="142"/>
    </location>
    <ligand>
        <name>Zn(2+)</name>
        <dbReference type="ChEBI" id="CHEBI:29105"/>
        <label>2</label>
    </ligand>
</feature>
<keyword evidence="3 9" id="KW-0031">Aminopeptidase</keyword>
<comment type="caution">
    <text evidence="13">The sequence shown here is derived from an EMBL/GenBank/DDBJ whole genome shotgun (WGS) entry which is preliminary data.</text>
</comment>
<dbReference type="NCBIfam" id="TIGR01882">
    <property type="entry name" value="peptidase-T"/>
    <property type="match status" value="1"/>
</dbReference>
<dbReference type="PIRSF" id="PIRSF037215">
    <property type="entry name" value="Peptidase_M20B"/>
    <property type="match status" value="1"/>
</dbReference>
<dbReference type="STRING" id="638301.HMPREF0444_0364"/>
<sequence length="408" mass="45691">MHKELTERFIRYAKKETRSDETSQTVPTTPSQTAFLKDLEQELNELGFQEVYLNPKNSFLTATIPSNVDHEVPTIGFIAHVDTADFEARNIQPQIHENYNGEAIVLDEEGKFVLDPKDFPNLKNYVGQTLITTNGKTLLGADDKSGVTEIVTAGAYLLQHPEIKHGKIRVAFGPDEEIGRGADLFDVEQFACDFAYTMDGGPVGELEYESFNACRATVRIQGKNVHPGTAKDTMVSALELARKFQNALPEFEVPEHTTGREGFYHLVAAEGVVEEAKLVYILRDHSRELFNAKKDMMLRIASRMNKELDTDRITVDLHDEYYNMAEIIEKDFRCVDVAKQALENLDIVPIIKPIRGGTDGSKISFMGLPTPNIFAGGENMHGRYEYVAVESMEKATQVIIEIARLAAL</sequence>
<keyword evidence="4 9" id="KW-0645">Protease</keyword>
<keyword evidence="6 9" id="KW-0378">Hydrolase</keyword>
<dbReference type="GO" id="GO:0043171">
    <property type="term" value="P:peptide catabolic process"/>
    <property type="evidence" value="ECO:0007669"/>
    <property type="project" value="UniProtKB-UniRule"/>
</dbReference>
<dbReference type="GO" id="GO:0045148">
    <property type="term" value="F:tripeptide aminopeptidase activity"/>
    <property type="evidence" value="ECO:0007669"/>
    <property type="project" value="UniProtKB-UniRule"/>
</dbReference>
<dbReference type="RefSeq" id="WP_005605412.1">
    <property type="nucleotide sequence ID" value="NZ_CP102283.1"/>
</dbReference>
<protein>
    <recommendedName>
        <fullName evidence="9">Peptidase T</fullName>
        <ecNumber evidence="9">3.4.11.4</ecNumber>
    </recommendedName>
    <alternativeName>
        <fullName evidence="9">Aminotripeptidase</fullName>
        <shortName evidence="9">Tripeptidase</shortName>
    </alternativeName>
    <alternativeName>
        <fullName evidence="9">Tripeptide aminopeptidase</fullName>
    </alternativeName>
</protein>
<evidence type="ECO:0000256" key="6">
    <source>
        <dbReference type="ARBA" id="ARBA00022801"/>
    </source>
</evidence>
<comment type="catalytic activity">
    <reaction evidence="1 9">
        <text>Release of the N-terminal residue from a tripeptide.</text>
        <dbReference type="EC" id="3.4.11.4"/>
    </reaction>
</comment>
<evidence type="ECO:0000256" key="5">
    <source>
        <dbReference type="ARBA" id="ARBA00022723"/>
    </source>
</evidence>
<comment type="function">
    <text evidence="9">Cleaves the N-terminal amino acid of tripeptides.</text>
</comment>
<evidence type="ECO:0000256" key="2">
    <source>
        <dbReference type="ARBA" id="ARBA00009692"/>
    </source>
</evidence>
<dbReference type="AlphaFoldDB" id="C8NEL9"/>
<feature type="binding site" evidence="9 11">
    <location>
        <position position="381"/>
    </location>
    <ligand>
        <name>Zn(2+)</name>
        <dbReference type="ChEBI" id="CHEBI:29105"/>
        <label>2</label>
    </ligand>
</feature>
<dbReference type="Pfam" id="PF01546">
    <property type="entry name" value="Peptidase_M20"/>
    <property type="match status" value="1"/>
</dbReference>
<reference evidence="13 14" key="1">
    <citation type="submission" date="2009-08" db="EMBL/GenBank/DDBJ databases">
        <authorList>
            <person name="Muzny D."/>
            <person name="Qin X."/>
            <person name="Deng J."/>
            <person name="Jiang H."/>
            <person name="Liu Y."/>
            <person name="Qu J."/>
            <person name="Song X.-Z."/>
            <person name="Zhang L."/>
            <person name="Thornton R."/>
            <person name="Coyle M."/>
            <person name="Francisco L."/>
            <person name="Jackson L."/>
            <person name="Javaid M."/>
            <person name="Korchina V."/>
            <person name="Kovar C."/>
            <person name="Mata R."/>
            <person name="Mathew T."/>
            <person name="Ngo R."/>
            <person name="Nguyen L."/>
            <person name="Nguyen N."/>
            <person name="Okwuonu G."/>
            <person name="Ongeri F."/>
            <person name="Pham C."/>
            <person name="Simmons D."/>
            <person name="Wilczek-Boney K."/>
            <person name="Hale W."/>
            <person name="Jakkamsetti A."/>
            <person name="Pham P."/>
            <person name="Ruth R."/>
            <person name="San Lucas F."/>
            <person name="Warren J."/>
            <person name="Zhang J."/>
            <person name="Zhao Z."/>
            <person name="Zhou C."/>
            <person name="Zhu D."/>
            <person name="Lee S."/>
            <person name="Bess C."/>
            <person name="Blankenburg K."/>
            <person name="Forbes L."/>
            <person name="Fu Q."/>
            <person name="Gubbala S."/>
            <person name="Hirani K."/>
            <person name="Jayaseelan J.C."/>
            <person name="Lara F."/>
            <person name="Munidasa M."/>
            <person name="Palculict T."/>
            <person name="Patil S."/>
            <person name="Pu L.-L."/>
            <person name="Saada N."/>
            <person name="Tang L."/>
            <person name="Weissenberger G."/>
            <person name="Zhu Y."/>
            <person name="Hemphill L."/>
            <person name="Shang Y."/>
            <person name="Youmans B."/>
            <person name="Ayvaz T."/>
            <person name="Ross M."/>
            <person name="Santibanez J."/>
            <person name="Aqrawi P."/>
            <person name="Gross S."/>
            <person name="Joshi V."/>
            <person name="Fowler G."/>
            <person name="Nazareth L."/>
            <person name="Reid J."/>
            <person name="Worley K."/>
            <person name="Petrosino J."/>
            <person name="Highlander S."/>
            <person name="Gibbs R."/>
        </authorList>
    </citation>
    <scope>NUCLEOTIDE SEQUENCE [LARGE SCALE GENOMIC DNA]</scope>
    <source>
        <strain evidence="13 14">ATCC 49175</strain>
    </source>
</reference>
<dbReference type="InterPro" id="IPR011650">
    <property type="entry name" value="Peptidase_M20_dimer"/>
</dbReference>
<dbReference type="SUPFAM" id="SSF55031">
    <property type="entry name" value="Bacterial exopeptidase dimerisation domain"/>
    <property type="match status" value="1"/>
</dbReference>
<evidence type="ECO:0000256" key="1">
    <source>
        <dbReference type="ARBA" id="ARBA00000870"/>
    </source>
</evidence>
<dbReference type="PROSITE" id="PS00759">
    <property type="entry name" value="ARGE_DAPE_CPG2_2"/>
    <property type="match status" value="1"/>
</dbReference>
<evidence type="ECO:0000256" key="4">
    <source>
        <dbReference type="ARBA" id="ARBA00022670"/>
    </source>
</evidence>
<dbReference type="InterPro" id="IPR036264">
    <property type="entry name" value="Bact_exopeptidase_dim_dom"/>
</dbReference>
<feature type="binding site" evidence="9 11">
    <location>
        <position position="199"/>
    </location>
    <ligand>
        <name>Zn(2+)</name>
        <dbReference type="ChEBI" id="CHEBI:29105"/>
        <label>1</label>
    </ligand>
</feature>
<keyword evidence="9" id="KW-0963">Cytoplasm</keyword>
<dbReference type="Gene3D" id="3.30.70.360">
    <property type="match status" value="1"/>
</dbReference>
<dbReference type="PANTHER" id="PTHR42994">
    <property type="entry name" value="PEPTIDASE T"/>
    <property type="match status" value="1"/>
</dbReference>
<comment type="subcellular location">
    <subcellularLocation>
        <location evidence="9">Cytoplasm</location>
    </subcellularLocation>
</comment>
<feature type="domain" description="Peptidase M20 dimerisation" evidence="12">
    <location>
        <begin position="208"/>
        <end position="308"/>
    </location>
</feature>
<dbReference type="Proteomes" id="UP000005926">
    <property type="component" value="Unassembled WGS sequence"/>
</dbReference>
<keyword evidence="7 9" id="KW-0862">Zinc</keyword>
<evidence type="ECO:0000256" key="7">
    <source>
        <dbReference type="ARBA" id="ARBA00022833"/>
    </source>
</evidence>
<keyword evidence="8 9" id="KW-0482">Metalloprotease</keyword>
<dbReference type="EMBL" id="ACKZ01000009">
    <property type="protein sequence ID" value="EEW37851.1"/>
    <property type="molecule type" value="Genomic_DNA"/>
</dbReference>
<dbReference type="HAMAP" id="MF_00550">
    <property type="entry name" value="Aminopeptidase_M20"/>
    <property type="match status" value="1"/>
</dbReference>
<gene>
    <name evidence="9 13" type="primary">pepT</name>
    <name evidence="13" type="ORF">HMPREF0444_0364</name>
</gene>
<evidence type="ECO:0000256" key="8">
    <source>
        <dbReference type="ARBA" id="ARBA00023049"/>
    </source>
</evidence>
<dbReference type="NCBIfam" id="NF003976">
    <property type="entry name" value="PRK05469.1"/>
    <property type="match status" value="1"/>
</dbReference>
<dbReference type="InterPro" id="IPR010161">
    <property type="entry name" value="Peptidase_M20B"/>
</dbReference>
<evidence type="ECO:0000256" key="10">
    <source>
        <dbReference type="PIRSR" id="PIRSR037215-1"/>
    </source>
</evidence>
<feature type="binding site" evidence="9 11">
    <location>
        <position position="142"/>
    </location>
    <ligand>
        <name>Zn(2+)</name>
        <dbReference type="ChEBI" id="CHEBI:29105"/>
        <label>1</label>
    </ligand>
</feature>
<dbReference type="InterPro" id="IPR001261">
    <property type="entry name" value="ArgE/DapE_CS"/>
</dbReference>
<evidence type="ECO:0000256" key="3">
    <source>
        <dbReference type="ARBA" id="ARBA00022438"/>
    </source>
</evidence>
<name>C8NEL9_9LACT</name>
<dbReference type="PROSITE" id="PS00758">
    <property type="entry name" value="ARGE_DAPE_CPG2_1"/>
    <property type="match status" value="1"/>
</dbReference>
<dbReference type="NCBIfam" id="NF009920">
    <property type="entry name" value="PRK13381.1"/>
    <property type="match status" value="1"/>
</dbReference>
<comment type="cofactor">
    <cofactor evidence="9 11">
        <name>Zn(2+)</name>
        <dbReference type="ChEBI" id="CHEBI:29105"/>
    </cofactor>
    <text evidence="9 11">Binds 2 Zn(2+) ions per subunit.</text>
</comment>
<dbReference type="EC" id="3.4.11.4" evidence="9"/>
<keyword evidence="5 9" id="KW-0479">Metal-binding</keyword>
<dbReference type="MEROPS" id="M20.003"/>
<dbReference type="InterPro" id="IPR002933">
    <property type="entry name" value="Peptidase_M20"/>
</dbReference>
<proteinExistence type="inferred from homology"/>
<feature type="binding site" evidence="9 11">
    <location>
        <position position="177"/>
    </location>
    <ligand>
        <name>Zn(2+)</name>
        <dbReference type="ChEBI" id="CHEBI:29105"/>
        <label>2</label>
    </ligand>
</feature>
<dbReference type="GO" id="GO:0008237">
    <property type="term" value="F:metallopeptidase activity"/>
    <property type="evidence" value="ECO:0007669"/>
    <property type="project" value="UniProtKB-KW"/>
</dbReference>
<dbReference type="HOGENOM" id="CLU_053676_0_0_9"/>
<evidence type="ECO:0000256" key="9">
    <source>
        <dbReference type="HAMAP-Rule" id="MF_00550"/>
    </source>
</evidence>
<dbReference type="PANTHER" id="PTHR42994:SF1">
    <property type="entry name" value="PEPTIDASE T"/>
    <property type="match status" value="1"/>
</dbReference>
<comment type="similarity">
    <text evidence="2 9">Belongs to the peptidase M20B family.</text>
</comment>
<evidence type="ECO:0000313" key="13">
    <source>
        <dbReference type="EMBL" id="EEW37851.1"/>
    </source>
</evidence>
<dbReference type="GO" id="GO:0006508">
    <property type="term" value="P:proteolysis"/>
    <property type="evidence" value="ECO:0007669"/>
    <property type="project" value="UniProtKB-UniRule"/>
</dbReference>
<evidence type="ECO:0000256" key="11">
    <source>
        <dbReference type="PIRSR" id="PIRSR037215-2"/>
    </source>
</evidence>
<dbReference type="eggNOG" id="COG2195">
    <property type="taxonomic scope" value="Bacteria"/>
</dbReference>
<accession>C8NEL9</accession>
<feature type="binding site" evidence="9 11">
    <location>
        <position position="80"/>
    </location>
    <ligand>
        <name>Zn(2+)</name>
        <dbReference type="ChEBI" id="CHEBI:29105"/>
        <label>1</label>
    </ligand>
</feature>
<evidence type="ECO:0000313" key="14">
    <source>
        <dbReference type="Proteomes" id="UP000005926"/>
    </source>
</evidence>
<dbReference type="Gene3D" id="3.40.630.10">
    <property type="entry name" value="Zn peptidases"/>
    <property type="match status" value="1"/>
</dbReference>
<organism evidence="13 14">
    <name type="scientific">Granulicatella adiacens ATCC 49175</name>
    <dbReference type="NCBI Taxonomy" id="638301"/>
    <lineage>
        <taxon>Bacteria</taxon>
        <taxon>Bacillati</taxon>
        <taxon>Bacillota</taxon>
        <taxon>Bacilli</taxon>
        <taxon>Lactobacillales</taxon>
        <taxon>Carnobacteriaceae</taxon>
        <taxon>Granulicatella</taxon>
    </lineage>
</organism>
<feature type="active site" description="Proton acceptor" evidence="9 10">
    <location>
        <position position="176"/>
    </location>
</feature>